<evidence type="ECO:0000313" key="2">
    <source>
        <dbReference type="Proteomes" id="UP000815325"/>
    </source>
</evidence>
<dbReference type="EMBL" id="MU069997">
    <property type="protein sequence ID" value="KAF5830887.1"/>
    <property type="molecule type" value="Genomic_DNA"/>
</dbReference>
<accession>A0ABQ7G8G4</accession>
<organism evidence="1 2">
    <name type="scientific">Dunaliella salina</name>
    <name type="common">Green alga</name>
    <name type="synonym">Protococcus salinus</name>
    <dbReference type="NCBI Taxonomy" id="3046"/>
    <lineage>
        <taxon>Eukaryota</taxon>
        <taxon>Viridiplantae</taxon>
        <taxon>Chlorophyta</taxon>
        <taxon>core chlorophytes</taxon>
        <taxon>Chlorophyceae</taxon>
        <taxon>CS clade</taxon>
        <taxon>Chlamydomonadales</taxon>
        <taxon>Dunaliellaceae</taxon>
        <taxon>Dunaliella</taxon>
    </lineage>
</organism>
<protein>
    <submittedName>
        <fullName evidence="1">Uncharacterized protein</fullName>
    </submittedName>
</protein>
<evidence type="ECO:0000313" key="1">
    <source>
        <dbReference type="EMBL" id="KAF5830887.1"/>
    </source>
</evidence>
<comment type="caution">
    <text evidence="1">The sequence shown here is derived from an EMBL/GenBank/DDBJ whole genome shotgun (WGS) entry which is preliminary data.</text>
</comment>
<keyword evidence="2" id="KW-1185">Reference proteome</keyword>
<sequence>MKLSDNEVDAKRRQREIDDLTDELFKCLVTPNMAQAMPSMRSLVVERKKDPFVKVLLAYVAQLLASKCPRPQSLIHRLGQRANAVHAYLTYEVLSRLQLIQDLLPADEFAGAVHSVLQGLNSLPRGKGPLWPWEFQLLSVAELSQTMRGLNVPEITPTQKMSSSTRANSLALGYGPTFDTNLLCLLERTLLAQRMMGAAYPSP</sequence>
<gene>
    <name evidence="1" type="ORF">DUNSADRAFT_13922</name>
</gene>
<proteinExistence type="predicted"/>
<name>A0ABQ7G8G4_DUNSA</name>
<reference evidence="1" key="1">
    <citation type="submission" date="2017-08" db="EMBL/GenBank/DDBJ databases">
        <authorList>
            <person name="Polle J.E."/>
            <person name="Barry K."/>
            <person name="Cushman J."/>
            <person name="Schmutz J."/>
            <person name="Tran D."/>
            <person name="Hathwaick L.T."/>
            <person name="Yim W.C."/>
            <person name="Jenkins J."/>
            <person name="Mckie-Krisberg Z.M."/>
            <person name="Prochnik S."/>
            <person name="Lindquist E."/>
            <person name="Dockter R.B."/>
            <person name="Adam C."/>
            <person name="Molina H."/>
            <person name="Bunkerborg J."/>
            <person name="Jin E."/>
            <person name="Buchheim M."/>
            <person name="Magnuson J."/>
        </authorList>
    </citation>
    <scope>NUCLEOTIDE SEQUENCE</scope>
    <source>
        <strain evidence="1">CCAP 19/18</strain>
    </source>
</reference>
<dbReference type="Proteomes" id="UP000815325">
    <property type="component" value="Unassembled WGS sequence"/>
</dbReference>